<keyword evidence="2" id="KW-1185">Reference proteome</keyword>
<accession>A0A6A6STB6</accession>
<evidence type="ECO:0000313" key="1">
    <source>
        <dbReference type="EMBL" id="KAF2650297.1"/>
    </source>
</evidence>
<dbReference type="AlphaFoldDB" id="A0A6A6STB6"/>
<name>A0A6A6STB6_9PLEO</name>
<sequence>MVEQLQVAGTPNKRSDIVDMAKDVEYAPGGMQDQVNKAEIMRLQKVVDDLSALVGVLQERVMVCEVQGEERKRQDDQLVQENQQKHDVHMQQVNQLEERISQKLKDQAQKIDQIGRQNRKEGEDHQQQIDKLGQNLQKCEAHTQQIAQTTHRNRQKDQGRIQLLEVKVDKFVEKDTTGYEEKLRKLDYEHKHRFSQLENEQEIA</sequence>
<protein>
    <submittedName>
        <fullName evidence="1">Uncharacterized protein</fullName>
    </submittedName>
</protein>
<reference evidence="1" key="1">
    <citation type="journal article" date="2020" name="Stud. Mycol.">
        <title>101 Dothideomycetes genomes: a test case for predicting lifestyles and emergence of pathogens.</title>
        <authorList>
            <person name="Haridas S."/>
            <person name="Albert R."/>
            <person name="Binder M."/>
            <person name="Bloem J."/>
            <person name="Labutti K."/>
            <person name="Salamov A."/>
            <person name="Andreopoulos B."/>
            <person name="Baker S."/>
            <person name="Barry K."/>
            <person name="Bills G."/>
            <person name="Bluhm B."/>
            <person name="Cannon C."/>
            <person name="Castanera R."/>
            <person name="Culley D."/>
            <person name="Daum C."/>
            <person name="Ezra D."/>
            <person name="Gonzalez J."/>
            <person name="Henrissat B."/>
            <person name="Kuo A."/>
            <person name="Liang C."/>
            <person name="Lipzen A."/>
            <person name="Lutzoni F."/>
            <person name="Magnuson J."/>
            <person name="Mondo S."/>
            <person name="Nolan M."/>
            <person name="Ohm R."/>
            <person name="Pangilinan J."/>
            <person name="Park H.-J."/>
            <person name="Ramirez L."/>
            <person name="Alfaro M."/>
            <person name="Sun H."/>
            <person name="Tritt A."/>
            <person name="Yoshinaga Y."/>
            <person name="Zwiers L.-H."/>
            <person name="Turgeon B."/>
            <person name="Goodwin S."/>
            <person name="Spatafora J."/>
            <person name="Crous P."/>
            <person name="Grigoriev I."/>
        </authorList>
    </citation>
    <scope>NUCLEOTIDE SEQUENCE</scope>
    <source>
        <strain evidence="1">CBS 122681</strain>
    </source>
</reference>
<gene>
    <name evidence="1" type="ORF">K491DRAFT_683125</name>
</gene>
<dbReference type="EMBL" id="MU004460">
    <property type="protein sequence ID" value="KAF2650297.1"/>
    <property type="molecule type" value="Genomic_DNA"/>
</dbReference>
<evidence type="ECO:0000313" key="2">
    <source>
        <dbReference type="Proteomes" id="UP000799324"/>
    </source>
</evidence>
<organism evidence="1 2">
    <name type="scientific">Lophiostoma macrostomum CBS 122681</name>
    <dbReference type="NCBI Taxonomy" id="1314788"/>
    <lineage>
        <taxon>Eukaryota</taxon>
        <taxon>Fungi</taxon>
        <taxon>Dikarya</taxon>
        <taxon>Ascomycota</taxon>
        <taxon>Pezizomycotina</taxon>
        <taxon>Dothideomycetes</taxon>
        <taxon>Pleosporomycetidae</taxon>
        <taxon>Pleosporales</taxon>
        <taxon>Lophiostomataceae</taxon>
        <taxon>Lophiostoma</taxon>
    </lineage>
</organism>
<proteinExistence type="predicted"/>
<dbReference type="Proteomes" id="UP000799324">
    <property type="component" value="Unassembled WGS sequence"/>
</dbReference>